<dbReference type="GO" id="GO:0005634">
    <property type="term" value="C:nucleus"/>
    <property type="evidence" value="ECO:0007669"/>
    <property type="project" value="UniProtKB-SubCell"/>
</dbReference>
<dbReference type="InterPro" id="IPR023780">
    <property type="entry name" value="Chromo_domain"/>
</dbReference>
<dbReference type="InterPro" id="IPR051219">
    <property type="entry name" value="Heterochromatin_chromo-domain"/>
</dbReference>
<accession>A0AAD7AFA9</accession>
<comment type="caution">
    <text evidence="5">The sequence shown here is derived from an EMBL/GenBank/DDBJ whole genome shotgun (WGS) entry which is preliminary data.</text>
</comment>
<feature type="compositionally biased region" description="Pro residues" evidence="3">
    <location>
        <begin position="460"/>
        <end position="470"/>
    </location>
</feature>
<dbReference type="InterPro" id="IPR000953">
    <property type="entry name" value="Chromo/chromo_shadow_dom"/>
</dbReference>
<evidence type="ECO:0000256" key="1">
    <source>
        <dbReference type="ARBA" id="ARBA00004123"/>
    </source>
</evidence>
<dbReference type="InterPro" id="IPR016197">
    <property type="entry name" value="Chromo-like_dom_sf"/>
</dbReference>
<feature type="region of interest" description="Disordered" evidence="3">
    <location>
        <begin position="1"/>
        <end position="21"/>
    </location>
</feature>
<feature type="domain" description="Chromo" evidence="4">
    <location>
        <begin position="21"/>
        <end position="71"/>
    </location>
</feature>
<sequence>MGKSSKRKREVSEEPQEEEGFQVEVITHARVKNVAWEYRVKWGGYDSDEDSWEPAENLAGCQRLLDSFWNEIGLDNEDYVEGHTVEASKRWIRKEQKRFREEYTANKEEERKQKERAERKKEEALAAKKAAKKRKQSLEMPSRSASTSSVPLNSRTSSSANPSASTSARPKKKPKLFIPDSEDSQDDKPLAKPSASTSASPKKKAKPLILDSEDSEDDKPLAKLKQKRPRSPKPGDDKQAKVRKTQDKTSASASSSAKFKNFDPSKTSASSSRAPSPPAKAKDLDKGKKSAPPSRASTPTQDKDIESSKNAKKSSPPPPTDETNNKGTASTSRPPTPPAALLFGSSPSPPTSPEIALKSRPRPKPKPKVTGRSISDSSTQAQSKVRPQVSINTQLPAASSPTIPSASKAAPLPLPKPPLPPPRHTVSHTPASAVSSPTVLSRPFATPTLPSATPAFAAKPPTPVIPPAKPATPTVPTARPLPPQPKASGSSRAQPLPPPSSSSGSGLSTKQRLAQGALDLAPIQREAPKKVGLSALTFRKTSSLPGPASTAPAASGSNSRARPPAPLPKPPPPRAERDPLFDDPADIEVPQAESPVEMLSPTDGPSILPPALSRRRSQPSLSTQADDFLQDAMPAKLAAPLTPAVDDGPIPNHPPRQGFKPKMLPSRPIPRKWKWSGKLLMTVTDDKDQPPKTDHLCDVVLNELFPATVEGPQINIVMTSVESLHLLSFHDLVDMSEFLKTSGVRMNSPVPLQQLARLGPSAEKDADPLKILARYMTKKNFVSLVPTFLDGDLVGHLLLFPPVMGVLGRMLKVPDEMLKSSSLIVALLPWKPFPEESRRPFGLLAPPTKPPVPSEADWKKTMTNSKYQLALRILKFPSDLHSWFSRTSRTYCIWPPSEERRGNRDRETGYLMSILKECGAQKVGLKKDMRSIFVHVGSLRSLRKFPLLAERRSQMCGIRFYTFGTHETVHPEHWGVREIYPLGGVVTFTASALYEDPWGVVSRIKVINKHPLWTCYILPSVLGLAIKLCNPEEDPLAAFDRDEFVFDRLLRAIDDGEVSVLRAPPLDRNPTATSDPAADWVRDHWIDRPQGRRRMVEFCLSAFSARYSNIPPAECASASEAEVSQDLDAMQMQFDIMKQYRRYVIIRAETDDHLAADRDGFEWLTNSNFSFCDDFVSAFQKCTI</sequence>
<dbReference type="CDD" id="cd18968">
    <property type="entry name" value="chromodomain"/>
    <property type="match status" value="1"/>
</dbReference>
<keyword evidence="6" id="KW-1185">Reference proteome</keyword>
<gene>
    <name evidence="5" type="ORF">DFH08DRAFT_850856</name>
</gene>
<feature type="compositionally biased region" description="Basic residues" evidence="3">
    <location>
        <begin position="359"/>
        <end position="369"/>
    </location>
</feature>
<reference evidence="5" key="1">
    <citation type="submission" date="2023-03" db="EMBL/GenBank/DDBJ databases">
        <title>Massive genome expansion in bonnet fungi (Mycena s.s.) driven by repeated elements and novel gene families across ecological guilds.</title>
        <authorList>
            <consortium name="Lawrence Berkeley National Laboratory"/>
            <person name="Harder C.B."/>
            <person name="Miyauchi S."/>
            <person name="Viragh M."/>
            <person name="Kuo A."/>
            <person name="Thoen E."/>
            <person name="Andreopoulos B."/>
            <person name="Lu D."/>
            <person name="Skrede I."/>
            <person name="Drula E."/>
            <person name="Henrissat B."/>
            <person name="Morin E."/>
            <person name="Kohler A."/>
            <person name="Barry K."/>
            <person name="LaButti K."/>
            <person name="Morin E."/>
            <person name="Salamov A."/>
            <person name="Lipzen A."/>
            <person name="Mereny Z."/>
            <person name="Hegedus B."/>
            <person name="Baldrian P."/>
            <person name="Stursova M."/>
            <person name="Weitz H."/>
            <person name="Taylor A."/>
            <person name="Grigoriev I.V."/>
            <person name="Nagy L.G."/>
            <person name="Martin F."/>
            <person name="Kauserud H."/>
        </authorList>
    </citation>
    <scope>NUCLEOTIDE SEQUENCE</scope>
    <source>
        <strain evidence="5">CBHHK002</strain>
    </source>
</reference>
<organism evidence="5 6">
    <name type="scientific">Mycena albidolilacea</name>
    <dbReference type="NCBI Taxonomy" id="1033008"/>
    <lineage>
        <taxon>Eukaryota</taxon>
        <taxon>Fungi</taxon>
        <taxon>Dikarya</taxon>
        <taxon>Basidiomycota</taxon>
        <taxon>Agaricomycotina</taxon>
        <taxon>Agaricomycetes</taxon>
        <taxon>Agaricomycetidae</taxon>
        <taxon>Agaricales</taxon>
        <taxon>Marasmiineae</taxon>
        <taxon>Mycenaceae</taxon>
        <taxon>Mycena</taxon>
    </lineage>
</organism>
<feature type="region of interest" description="Disordered" evidence="3">
    <location>
        <begin position="99"/>
        <end position="623"/>
    </location>
</feature>
<keyword evidence="2" id="KW-0539">Nucleus</keyword>
<feature type="compositionally biased region" description="Low complexity" evidence="3">
    <location>
        <begin position="191"/>
        <end position="200"/>
    </location>
</feature>
<dbReference type="Pfam" id="PF00385">
    <property type="entry name" value="Chromo"/>
    <property type="match status" value="1"/>
</dbReference>
<dbReference type="Proteomes" id="UP001218218">
    <property type="component" value="Unassembled WGS sequence"/>
</dbReference>
<evidence type="ECO:0000313" key="6">
    <source>
        <dbReference type="Proteomes" id="UP001218218"/>
    </source>
</evidence>
<evidence type="ECO:0000256" key="3">
    <source>
        <dbReference type="SAM" id="MobiDB-lite"/>
    </source>
</evidence>
<feature type="compositionally biased region" description="Basic residues" evidence="3">
    <location>
        <begin position="222"/>
        <end position="231"/>
    </location>
</feature>
<evidence type="ECO:0000259" key="4">
    <source>
        <dbReference type="PROSITE" id="PS50013"/>
    </source>
</evidence>
<dbReference type="InterPro" id="IPR023779">
    <property type="entry name" value="Chromodomain_CS"/>
</dbReference>
<dbReference type="PANTHER" id="PTHR22812">
    <property type="entry name" value="CHROMOBOX PROTEIN"/>
    <property type="match status" value="1"/>
</dbReference>
<evidence type="ECO:0000256" key="2">
    <source>
        <dbReference type="ARBA" id="ARBA00023242"/>
    </source>
</evidence>
<feature type="compositionally biased region" description="Low complexity" evidence="3">
    <location>
        <begin position="396"/>
        <end position="411"/>
    </location>
</feature>
<evidence type="ECO:0000313" key="5">
    <source>
        <dbReference type="EMBL" id="KAJ7357040.1"/>
    </source>
</evidence>
<feature type="compositionally biased region" description="Polar residues" evidence="3">
    <location>
        <begin position="143"/>
        <end position="152"/>
    </location>
</feature>
<dbReference type="AlphaFoldDB" id="A0AAD7AFA9"/>
<proteinExistence type="predicted"/>
<feature type="compositionally biased region" description="Pro residues" evidence="3">
    <location>
        <begin position="563"/>
        <end position="573"/>
    </location>
</feature>
<feature type="compositionally biased region" description="Pro residues" evidence="3">
    <location>
        <begin position="412"/>
        <end position="423"/>
    </location>
</feature>
<comment type="subcellular location">
    <subcellularLocation>
        <location evidence="1">Nucleus</location>
    </subcellularLocation>
</comment>
<dbReference type="EMBL" id="JARIHO010000008">
    <property type="protein sequence ID" value="KAJ7357040.1"/>
    <property type="molecule type" value="Genomic_DNA"/>
</dbReference>
<feature type="compositionally biased region" description="Low complexity" evidence="3">
    <location>
        <begin position="541"/>
        <end position="562"/>
    </location>
</feature>
<dbReference type="PROSITE" id="PS00598">
    <property type="entry name" value="CHROMO_1"/>
    <property type="match status" value="1"/>
</dbReference>
<name>A0AAD7AFA9_9AGAR</name>
<feature type="compositionally biased region" description="Basic and acidic residues" evidence="3">
    <location>
        <begin position="99"/>
        <end position="126"/>
    </location>
</feature>
<dbReference type="PROSITE" id="PS50013">
    <property type="entry name" value="CHROMO_2"/>
    <property type="match status" value="1"/>
</dbReference>
<feature type="compositionally biased region" description="Low complexity" evidence="3">
    <location>
        <begin position="153"/>
        <end position="168"/>
    </location>
</feature>
<feature type="compositionally biased region" description="Polar residues" evidence="3">
    <location>
        <begin position="372"/>
        <end position="395"/>
    </location>
</feature>
<protein>
    <recommendedName>
        <fullName evidence="4">Chromo domain-containing protein</fullName>
    </recommendedName>
</protein>
<dbReference type="SMART" id="SM00298">
    <property type="entry name" value="CHROMO"/>
    <property type="match status" value="1"/>
</dbReference>
<dbReference type="GO" id="GO:0006338">
    <property type="term" value="P:chromatin remodeling"/>
    <property type="evidence" value="ECO:0007669"/>
    <property type="project" value="UniProtKB-ARBA"/>
</dbReference>
<feature type="compositionally biased region" description="Low complexity" evidence="3">
    <location>
        <begin position="450"/>
        <end position="459"/>
    </location>
</feature>
<feature type="compositionally biased region" description="Basic and acidic residues" evidence="3">
    <location>
        <begin position="233"/>
        <end position="247"/>
    </location>
</feature>
<feature type="compositionally biased region" description="Polar residues" evidence="3">
    <location>
        <begin position="427"/>
        <end position="439"/>
    </location>
</feature>
<dbReference type="SUPFAM" id="SSF54160">
    <property type="entry name" value="Chromo domain-like"/>
    <property type="match status" value="1"/>
</dbReference>
<feature type="compositionally biased region" description="Low complexity" evidence="3">
    <location>
        <begin position="264"/>
        <end position="274"/>
    </location>
</feature>
<dbReference type="Gene3D" id="2.40.50.40">
    <property type="match status" value="1"/>
</dbReference>